<proteinExistence type="predicted"/>
<organism evidence="2 3">
    <name type="scientific">Actinokineospora globicatena</name>
    <dbReference type="NCBI Taxonomy" id="103729"/>
    <lineage>
        <taxon>Bacteria</taxon>
        <taxon>Bacillati</taxon>
        <taxon>Actinomycetota</taxon>
        <taxon>Actinomycetes</taxon>
        <taxon>Pseudonocardiales</taxon>
        <taxon>Pseudonocardiaceae</taxon>
        <taxon>Actinokineospora</taxon>
    </lineage>
</organism>
<dbReference type="EMBL" id="BSSD01000011">
    <property type="protein sequence ID" value="GLW95073.1"/>
    <property type="molecule type" value="Genomic_DNA"/>
</dbReference>
<comment type="caution">
    <text evidence="2">The sequence shown here is derived from an EMBL/GenBank/DDBJ whole genome shotgun (WGS) entry which is preliminary data.</text>
</comment>
<dbReference type="Proteomes" id="UP001165042">
    <property type="component" value="Unassembled WGS sequence"/>
</dbReference>
<evidence type="ECO:0000313" key="2">
    <source>
        <dbReference type="EMBL" id="GLW95073.1"/>
    </source>
</evidence>
<protein>
    <submittedName>
        <fullName evidence="2">Uncharacterized protein</fullName>
    </submittedName>
</protein>
<keyword evidence="3" id="KW-1185">Reference proteome</keyword>
<name>A0A9W6VDJ9_9PSEU</name>
<evidence type="ECO:0000256" key="1">
    <source>
        <dbReference type="SAM" id="MobiDB-lite"/>
    </source>
</evidence>
<sequence length="141" mass="14392">MATPITAPRAGATPLPHPAAAQASPRLSAAALPVRERTVRQARTPVRPGSRLREAVQRVQADPANPGAVADLMAGLAWTAAAGETCLLTRPVADVRHAIAAIAAADTASARAALDHAVAGLLDAPALPLPRPATAFERRSI</sequence>
<reference evidence="2" key="1">
    <citation type="submission" date="2023-02" db="EMBL/GenBank/DDBJ databases">
        <title>Actinokineospora globicatena NBRC 15670.</title>
        <authorList>
            <person name="Ichikawa N."/>
            <person name="Sato H."/>
            <person name="Tonouchi N."/>
        </authorList>
    </citation>
    <scope>NUCLEOTIDE SEQUENCE</scope>
    <source>
        <strain evidence="2">NBRC 15670</strain>
    </source>
</reference>
<feature type="region of interest" description="Disordered" evidence="1">
    <location>
        <begin position="1"/>
        <end position="55"/>
    </location>
</feature>
<dbReference type="RefSeq" id="WP_285612949.1">
    <property type="nucleotide sequence ID" value="NZ_BSSD01000011.1"/>
</dbReference>
<gene>
    <name evidence="2" type="ORF">Aglo03_58890</name>
</gene>
<dbReference type="AlphaFoldDB" id="A0A9W6VDJ9"/>
<evidence type="ECO:0000313" key="3">
    <source>
        <dbReference type="Proteomes" id="UP001165042"/>
    </source>
</evidence>
<feature type="compositionally biased region" description="Low complexity" evidence="1">
    <location>
        <begin position="18"/>
        <end position="33"/>
    </location>
</feature>
<accession>A0A9W6VDJ9</accession>